<proteinExistence type="predicted"/>
<dbReference type="GeneID" id="100899025"/>
<organism evidence="1 2">
    <name type="scientific">Galendromus occidentalis</name>
    <name type="common">western predatory mite</name>
    <dbReference type="NCBI Taxonomy" id="34638"/>
    <lineage>
        <taxon>Eukaryota</taxon>
        <taxon>Metazoa</taxon>
        <taxon>Ecdysozoa</taxon>
        <taxon>Arthropoda</taxon>
        <taxon>Chelicerata</taxon>
        <taxon>Arachnida</taxon>
        <taxon>Acari</taxon>
        <taxon>Parasitiformes</taxon>
        <taxon>Mesostigmata</taxon>
        <taxon>Gamasina</taxon>
        <taxon>Phytoseioidea</taxon>
        <taxon>Phytoseiidae</taxon>
        <taxon>Typhlodrominae</taxon>
        <taxon>Galendromus</taxon>
    </lineage>
</organism>
<evidence type="ECO:0000313" key="2">
    <source>
        <dbReference type="RefSeq" id="XP_003739256.1"/>
    </source>
</evidence>
<dbReference type="KEGG" id="goe:100899025"/>
<dbReference type="RefSeq" id="XP_003739256.1">
    <property type="nucleotide sequence ID" value="XM_003739208.1"/>
</dbReference>
<dbReference type="AlphaFoldDB" id="A0AAJ6VV81"/>
<reference evidence="2" key="1">
    <citation type="submission" date="2025-08" db="UniProtKB">
        <authorList>
            <consortium name="RefSeq"/>
        </authorList>
    </citation>
    <scope>IDENTIFICATION</scope>
</reference>
<gene>
    <name evidence="2" type="primary">LOC100899025</name>
</gene>
<accession>A0AAJ6VV81</accession>
<dbReference type="Proteomes" id="UP000694867">
    <property type="component" value="Unplaced"/>
</dbReference>
<sequence>MKVYEREWGKTYGWYCERMAMDKLLMLKEAWQAQWEKKRFHCVPSLRVEDRIVSVKSKLSSNKEVLLVLKRAKFQGPLSDMAKTYSTVIAAKNLVQLEILYFTPHLKDVLQYCVNLQDLSITDTTVDTDLVRLILRSPLTNSCTFSRCKFETDALDAFFELYFRKTLRRNWFSESALSDSDEEEMMKSQCLDLTEFGAQSFPGSRIWLNFVLRITDGKRMGTTQLSFLNCTFMKRLHIIKNLHPEPVRALRQIVQDVKHIISSLKPWDDYYFGWSISPVEAVANRFNSSHADSSRGMSGSVDQEDFM</sequence>
<protein>
    <submittedName>
        <fullName evidence="2">Uncharacterized protein LOC100899025</fullName>
    </submittedName>
</protein>
<name>A0AAJ6VV81_9ACAR</name>
<evidence type="ECO:0000313" key="1">
    <source>
        <dbReference type="Proteomes" id="UP000694867"/>
    </source>
</evidence>
<keyword evidence="1" id="KW-1185">Reference proteome</keyword>